<protein>
    <submittedName>
        <fullName evidence="1">Uncharacterized protein</fullName>
    </submittedName>
</protein>
<name>A0A7J6SA52_PEROL</name>
<dbReference type="InterPro" id="IPR016024">
    <property type="entry name" value="ARM-type_fold"/>
</dbReference>
<dbReference type="AlphaFoldDB" id="A0A7J6SA52"/>
<dbReference type="EMBL" id="JABANM010016383">
    <property type="protein sequence ID" value="KAF4729535.1"/>
    <property type="molecule type" value="Genomic_DNA"/>
</dbReference>
<proteinExistence type="predicted"/>
<dbReference type="Proteomes" id="UP000574390">
    <property type="component" value="Unassembled WGS sequence"/>
</dbReference>
<evidence type="ECO:0000313" key="2">
    <source>
        <dbReference type="Proteomes" id="UP000574390"/>
    </source>
</evidence>
<accession>A0A7J6SA52</accession>
<sequence>MAVNPTLVELLDSVVVEYCACRGQTDEGVPSLNKNRVYRALQRVYRLLPKNVSFGTPAWTQRESEWLAVLRWWGCTSHRETGESSAFNTDGSTKETGIDWVDRSSRLQAEALRCYTAMVRHASSGHVSPAWLLDTLDCPGLLTQCTSGKSPYVRRAAVHACAATLRHELEGGSKTGGRAVTTKSFSRETLRLLAAARRLLDSRELLDRRTAISAGSELASLLPLVFPAQQDARLAKRATVGVEVAEEIRGFALRLLTSEFKSSEDRQAAARASAAVAASAPAAADRDGALDEVFKRVMETTDDPEDDSVGLVDAAQACLLLGGDPQGLAARYLRDSLGSPDKTVRCRAFLAATRTGPKRVPCLVPALVEYASLREAAAPLLFETIAKHLTLETATGVDALLVAQAEHAASLRHGTVPEICAQRGAVLPVSVRVIDIEESPAALVRLAVRLVSECLRDGRYHSLRLQALDELARCENPPDILLDQALRPSEELRNPKDRSLGKVAVVAGRALGSAKASCNVKRRCSSFLLRILERVWELSGYVGNVAMRELREAPRDQVDWPRVRQVVEAALETAPAAGDAAVAKKEIALQNFLAIIVSRELG</sequence>
<evidence type="ECO:0000313" key="1">
    <source>
        <dbReference type="EMBL" id="KAF4729535.1"/>
    </source>
</evidence>
<gene>
    <name evidence="1" type="ORF">FOZ62_001456</name>
</gene>
<comment type="caution">
    <text evidence="1">The sequence shown here is derived from an EMBL/GenBank/DDBJ whole genome shotgun (WGS) entry which is preliminary data.</text>
</comment>
<reference evidence="1 2" key="1">
    <citation type="submission" date="2020-04" db="EMBL/GenBank/DDBJ databases">
        <title>Perkinsus olseni comparative genomics.</title>
        <authorList>
            <person name="Bogema D.R."/>
        </authorList>
    </citation>
    <scope>NUCLEOTIDE SEQUENCE [LARGE SCALE GENOMIC DNA]</scope>
    <source>
        <strain evidence="1">ATCC PRA-205</strain>
    </source>
</reference>
<dbReference type="SUPFAM" id="SSF48371">
    <property type="entry name" value="ARM repeat"/>
    <property type="match status" value="1"/>
</dbReference>
<organism evidence="1 2">
    <name type="scientific">Perkinsus olseni</name>
    <name type="common">Perkinsus atlanticus</name>
    <dbReference type="NCBI Taxonomy" id="32597"/>
    <lineage>
        <taxon>Eukaryota</taxon>
        <taxon>Sar</taxon>
        <taxon>Alveolata</taxon>
        <taxon>Perkinsozoa</taxon>
        <taxon>Perkinsea</taxon>
        <taxon>Perkinsida</taxon>
        <taxon>Perkinsidae</taxon>
        <taxon>Perkinsus</taxon>
    </lineage>
</organism>